<feature type="transmembrane region" description="Helical" evidence="1">
    <location>
        <begin position="6"/>
        <end position="25"/>
    </location>
</feature>
<protein>
    <submittedName>
        <fullName evidence="2">Uncharacterized protein</fullName>
    </submittedName>
</protein>
<dbReference type="EnsemblMetazoa" id="GPAI011673-RA">
    <property type="protein sequence ID" value="GPAI011673-PA"/>
    <property type="gene ID" value="GPAI011673"/>
</dbReference>
<dbReference type="VEuPathDB" id="VectorBase:GPAI011673"/>
<keyword evidence="1" id="KW-0812">Transmembrane</keyword>
<evidence type="ECO:0000256" key="1">
    <source>
        <dbReference type="SAM" id="Phobius"/>
    </source>
</evidence>
<keyword evidence="1" id="KW-1133">Transmembrane helix</keyword>
<dbReference type="AlphaFoldDB" id="A0A1A9ZDV1"/>
<dbReference type="Proteomes" id="UP000092445">
    <property type="component" value="Unassembled WGS sequence"/>
</dbReference>
<sequence>MFGKIHGARLYGINIFCVLLFPLLYCKAVRRQVIITNDYQDVFQDTIIQIQDLKRSTGAQSWMKSYLIRQDILTVCLRLRIVQNSLKVIPSIVIVCSATSESIQHS</sequence>
<reference evidence="2" key="2">
    <citation type="submission" date="2020-05" db="UniProtKB">
        <authorList>
            <consortium name="EnsemblMetazoa"/>
        </authorList>
    </citation>
    <scope>IDENTIFICATION</scope>
    <source>
        <strain evidence="2">IAEA</strain>
    </source>
</reference>
<evidence type="ECO:0000313" key="3">
    <source>
        <dbReference type="Proteomes" id="UP000092445"/>
    </source>
</evidence>
<proteinExistence type="predicted"/>
<name>A0A1A9ZDV1_GLOPL</name>
<keyword evidence="1" id="KW-0472">Membrane</keyword>
<organism evidence="2 3">
    <name type="scientific">Glossina pallidipes</name>
    <name type="common">Tsetse fly</name>
    <dbReference type="NCBI Taxonomy" id="7398"/>
    <lineage>
        <taxon>Eukaryota</taxon>
        <taxon>Metazoa</taxon>
        <taxon>Ecdysozoa</taxon>
        <taxon>Arthropoda</taxon>
        <taxon>Hexapoda</taxon>
        <taxon>Insecta</taxon>
        <taxon>Pterygota</taxon>
        <taxon>Neoptera</taxon>
        <taxon>Endopterygota</taxon>
        <taxon>Diptera</taxon>
        <taxon>Brachycera</taxon>
        <taxon>Muscomorpha</taxon>
        <taxon>Hippoboscoidea</taxon>
        <taxon>Glossinidae</taxon>
        <taxon>Glossina</taxon>
    </lineage>
</organism>
<accession>A0A1A9ZDV1</accession>
<reference evidence="3" key="1">
    <citation type="submission" date="2014-03" db="EMBL/GenBank/DDBJ databases">
        <authorList>
            <person name="Aksoy S."/>
            <person name="Warren W."/>
            <person name="Wilson R.K."/>
        </authorList>
    </citation>
    <scope>NUCLEOTIDE SEQUENCE [LARGE SCALE GENOMIC DNA]</scope>
    <source>
        <strain evidence="3">IAEA</strain>
    </source>
</reference>
<keyword evidence="3" id="KW-1185">Reference proteome</keyword>
<evidence type="ECO:0000313" key="2">
    <source>
        <dbReference type="EnsemblMetazoa" id="GPAI011673-PA"/>
    </source>
</evidence>